<dbReference type="PROSITE" id="PS50067">
    <property type="entry name" value="KINESIN_MOTOR_2"/>
    <property type="match status" value="1"/>
</dbReference>
<protein>
    <submittedName>
        <fullName evidence="6">Kinesin-like protein KIF6</fullName>
    </submittedName>
</protein>
<dbReference type="InterPro" id="IPR036961">
    <property type="entry name" value="Kinesin_motor_dom_sf"/>
</dbReference>
<dbReference type="SMART" id="SM00129">
    <property type="entry name" value="KISc"/>
    <property type="match status" value="1"/>
</dbReference>
<feature type="transmembrane region" description="Helical" evidence="4">
    <location>
        <begin position="996"/>
        <end position="1018"/>
    </location>
</feature>
<feature type="transmembrane region" description="Helical" evidence="4">
    <location>
        <begin position="815"/>
        <end position="836"/>
    </location>
</feature>
<keyword evidence="2 3" id="KW-0067">ATP-binding</keyword>
<keyword evidence="7" id="KW-1185">Reference proteome</keyword>
<evidence type="ECO:0000259" key="5">
    <source>
        <dbReference type="PROSITE" id="PS50067"/>
    </source>
</evidence>
<dbReference type="PRINTS" id="PR00380">
    <property type="entry name" value="KINESINHEAVY"/>
</dbReference>
<keyword evidence="3" id="KW-0505">Motor protein</keyword>
<evidence type="ECO:0000256" key="4">
    <source>
        <dbReference type="SAM" id="Phobius"/>
    </source>
</evidence>
<organism evidence="6 7">
    <name type="scientific">Symbiodinium microadriaticum</name>
    <name type="common">Dinoflagellate</name>
    <name type="synonym">Zooxanthella microadriatica</name>
    <dbReference type="NCBI Taxonomy" id="2951"/>
    <lineage>
        <taxon>Eukaryota</taxon>
        <taxon>Sar</taxon>
        <taxon>Alveolata</taxon>
        <taxon>Dinophyceae</taxon>
        <taxon>Suessiales</taxon>
        <taxon>Symbiodiniaceae</taxon>
        <taxon>Symbiodinium</taxon>
    </lineage>
</organism>
<feature type="transmembrane region" description="Helical" evidence="4">
    <location>
        <begin position="962"/>
        <end position="984"/>
    </location>
</feature>
<sequence>MEDDERTHVPRPSLVCWPLLSPIGEVLPAPEEQMQIHRRGRQVLLSRLPCGPAGHYLSPHGPMVAANIKVFFRVRPSARPSKAVSLKQDDSLIEFVQEKTTQEGTVNNSKTHHKFRFDGILPMKISQEEVFSLVAKPVIEDVLQGINGTIFAYGQTGSGKTFTITGGAERYEDRGLIPRTIAYLFEEFKNRRDATYRMFISYLEIYNNDGYDLLSREEHTAKLEEQKDAAAWPTGDGTLLVFFVSYSVCESHDIAANESRCDFDAAAEEILKQAKVCCLDFNQNLGPFEEVEGTKCLYFPVSVAKVVSPLLQFVTSEMGQGWCFLSGGDFAVMAVTIVGAAAFLRQMLHHAKPTNRLEISMRADLVKMAMAEASKVGVQSAVNKAFHIKAPENLAPPAMVKQDLPKVQLREDEDGNIHLRNLSVNMAQKEEDALNLLFLGDTNRVVAETPMNDVSTRSHCMFIMWVESTQANSDTVRRAKLHLVDLAGSERISKSGVEGDLQKEARYINLSLHYLEQVIVALHERSSGARHHVPYRNSMMTSVLRDSLGGNCKTVMVGTAAIEDRHLEESISTCRFAQRVAAIKNNATVNEELDPSLLIRRLKKEVAELKDELTLLNGDENAETLTDEDKKELRNLVQGYVVQQVPGHTWSLKEGPGIQRKPASELVRDSRARCPKATEFEDASVLMMAVSGGDDLNKPTGDLNEAERGEMRVAEGVPVVGPSPGILGAPELAAPAVFIRPPEWLVVSNYRVAVLCCASINLLTIVLNVVTAIVNNAKFPWDPSWGTWPVIVLGVVFMLGPICGLIGASYLKRGLVTAYVGVSFLHCASQIAFAVSTFFMSAIFFTFVQAWVTKIAATFWYCLGTVPREHRSQLLELKTEEVQMVYCSLLKKPMMTAMGGSDLNKPTGDLNQAERGEMPVVQGVPVAGLTPEMLGAPQLAASAPAPVFTLPPEWLVVLNYRVAVMCFAFINLLTIVLNVVTAIVNRARFPWDPSWGTWPVIVTGVVFMLGPICGLIGARYLKRGLVTVYLAFSFLQCASQIAFAVSSFWLSAIFFAFVQAWVTKIVATFWYCLGTVPCEHRSQLLELKDEEVHMVYW</sequence>
<dbReference type="PANTHER" id="PTHR47968:SF67">
    <property type="entry name" value="KINESIN MOTOR DOMAIN-CONTAINING PROTEIN"/>
    <property type="match status" value="1"/>
</dbReference>
<dbReference type="InterPro" id="IPR027417">
    <property type="entry name" value="P-loop_NTPase"/>
</dbReference>
<dbReference type="AlphaFoldDB" id="A0A1Q9F5E3"/>
<dbReference type="GO" id="GO:0007018">
    <property type="term" value="P:microtubule-based movement"/>
    <property type="evidence" value="ECO:0007669"/>
    <property type="project" value="InterPro"/>
</dbReference>
<dbReference type="Proteomes" id="UP000186817">
    <property type="component" value="Unassembled WGS sequence"/>
</dbReference>
<evidence type="ECO:0000313" key="7">
    <source>
        <dbReference type="Proteomes" id="UP000186817"/>
    </source>
</evidence>
<keyword evidence="4" id="KW-0472">Membrane</keyword>
<keyword evidence="4" id="KW-0812">Transmembrane</keyword>
<dbReference type="Pfam" id="PF00225">
    <property type="entry name" value="Kinesin"/>
    <property type="match status" value="2"/>
</dbReference>
<dbReference type="Gene3D" id="3.40.850.10">
    <property type="entry name" value="Kinesin motor domain"/>
    <property type="match status" value="2"/>
</dbReference>
<evidence type="ECO:0000256" key="1">
    <source>
        <dbReference type="ARBA" id="ARBA00022741"/>
    </source>
</evidence>
<dbReference type="EMBL" id="LSRX01000010">
    <property type="protein sequence ID" value="OLQ14867.1"/>
    <property type="molecule type" value="Genomic_DNA"/>
</dbReference>
<reference evidence="6 7" key="1">
    <citation type="submission" date="2016-02" db="EMBL/GenBank/DDBJ databases">
        <title>Genome analysis of coral dinoflagellate symbionts highlights evolutionary adaptations to a symbiotic lifestyle.</title>
        <authorList>
            <person name="Aranda M."/>
            <person name="Li Y."/>
            <person name="Liew Y.J."/>
            <person name="Baumgarten S."/>
            <person name="Simakov O."/>
            <person name="Wilson M."/>
            <person name="Piel J."/>
            <person name="Ashoor H."/>
            <person name="Bougouffa S."/>
            <person name="Bajic V.B."/>
            <person name="Ryu T."/>
            <person name="Ravasi T."/>
            <person name="Bayer T."/>
            <person name="Micklem G."/>
            <person name="Kim H."/>
            <person name="Bhak J."/>
            <person name="Lajeunesse T.C."/>
            <person name="Voolstra C.R."/>
        </authorList>
    </citation>
    <scope>NUCLEOTIDE SEQUENCE [LARGE SCALE GENOMIC DNA]</scope>
    <source>
        <strain evidence="6 7">CCMP2467</strain>
    </source>
</reference>
<feature type="transmembrane region" description="Helical" evidence="4">
    <location>
        <begin position="842"/>
        <end position="863"/>
    </location>
</feature>
<comment type="similarity">
    <text evidence="3">Belongs to the TRAFAC class myosin-kinesin ATPase superfamily. Kinesin family.</text>
</comment>
<dbReference type="OrthoDB" id="3176171at2759"/>
<evidence type="ECO:0000256" key="2">
    <source>
        <dbReference type="ARBA" id="ARBA00022840"/>
    </source>
</evidence>
<dbReference type="PANTHER" id="PTHR47968">
    <property type="entry name" value="CENTROMERE PROTEIN E"/>
    <property type="match status" value="1"/>
</dbReference>
<dbReference type="InterPro" id="IPR019821">
    <property type="entry name" value="Kinesin_motor_CS"/>
</dbReference>
<feature type="binding site" evidence="3">
    <location>
        <begin position="154"/>
        <end position="161"/>
    </location>
    <ligand>
        <name>ATP</name>
        <dbReference type="ChEBI" id="CHEBI:30616"/>
    </ligand>
</feature>
<accession>A0A1Q9F5E3</accession>
<dbReference type="GO" id="GO:0008017">
    <property type="term" value="F:microtubule binding"/>
    <property type="evidence" value="ECO:0007669"/>
    <property type="project" value="InterPro"/>
</dbReference>
<feature type="transmembrane region" description="Helical" evidence="4">
    <location>
        <begin position="786"/>
        <end position="808"/>
    </location>
</feature>
<comment type="caution">
    <text evidence="6">The sequence shown here is derived from an EMBL/GenBank/DDBJ whole genome shotgun (WGS) entry which is preliminary data.</text>
</comment>
<dbReference type="InterPro" id="IPR001752">
    <property type="entry name" value="Kinesin_motor_dom"/>
</dbReference>
<name>A0A1Q9F5E3_SYMMI</name>
<dbReference type="SUPFAM" id="SSF52540">
    <property type="entry name" value="P-loop containing nucleoside triphosphate hydrolases"/>
    <property type="match status" value="2"/>
</dbReference>
<evidence type="ECO:0000313" key="6">
    <source>
        <dbReference type="EMBL" id="OLQ14867.1"/>
    </source>
</evidence>
<feature type="domain" description="Kinesin motor" evidence="5">
    <location>
        <begin position="67"/>
        <end position="583"/>
    </location>
</feature>
<keyword evidence="4" id="KW-1133">Transmembrane helix</keyword>
<proteinExistence type="inferred from homology"/>
<feature type="transmembrane region" description="Helical" evidence="4">
    <location>
        <begin position="752"/>
        <end position="774"/>
    </location>
</feature>
<feature type="transmembrane region" description="Helical" evidence="4">
    <location>
        <begin position="1049"/>
        <end position="1073"/>
    </location>
</feature>
<gene>
    <name evidence="6" type="primary">KIF6</name>
    <name evidence="6" type="ORF">AK812_SmicGene971</name>
</gene>
<dbReference type="InterPro" id="IPR027640">
    <property type="entry name" value="Kinesin-like_fam"/>
</dbReference>
<feature type="transmembrane region" description="Helical" evidence="4">
    <location>
        <begin position="324"/>
        <end position="344"/>
    </location>
</feature>
<dbReference type="GO" id="GO:0003777">
    <property type="term" value="F:microtubule motor activity"/>
    <property type="evidence" value="ECO:0007669"/>
    <property type="project" value="InterPro"/>
</dbReference>
<evidence type="ECO:0000256" key="3">
    <source>
        <dbReference type="PROSITE-ProRule" id="PRU00283"/>
    </source>
</evidence>
<dbReference type="GO" id="GO:0005524">
    <property type="term" value="F:ATP binding"/>
    <property type="evidence" value="ECO:0007669"/>
    <property type="project" value="UniProtKB-UniRule"/>
</dbReference>
<keyword evidence="1 3" id="KW-0547">Nucleotide-binding</keyword>
<dbReference type="PROSITE" id="PS00411">
    <property type="entry name" value="KINESIN_MOTOR_1"/>
    <property type="match status" value="1"/>
</dbReference>